<dbReference type="Proteomes" id="UP001148838">
    <property type="component" value="Unassembled WGS sequence"/>
</dbReference>
<dbReference type="EMBL" id="JAJSOF020000023">
    <property type="protein sequence ID" value="KAJ4436371.1"/>
    <property type="molecule type" value="Genomic_DNA"/>
</dbReference>
<reference evidence="1 2" key="1">
    <citation type="journal article" date="2022" name="Allergy">
        <title>Genome assembly and annotation of Periplaneta americana reveal a comprehensive cockroach allergen profile.</title>
        <authorList>
            <person name="Wang L."/>
            <person name="Xiong Q."/>
            <person name="Saelim N."/>
            <person name="Wang L."/>
            <person name="Nong W."/>
            <person name="Wan A.T."/>
            <person name="Shi M."/>
            <person name="Liu X."/>
            <person name="Cao Q."/>
            <person name="Hui J.H.L."/>
            <person name="Sookrung N."/>
            <person name="Leung T.F."/>
            <person name="Tungtrongchitr A."/>
            <person name="Tsui S.K.W."/>
        </authorList>
    </citation>
    <scope>NUCLEOTIDE SEQUENCE [LARGE SCALE GENOMIC DNA]</scope>
    <source>
        <strain evidence="1">PWHHKU_190912</strain>
    </source>
</reference>
<evidence type="ECO:0000313" key="1">
    <source>
        <dbReference type="EMBL" id="KAJ4436371.1"/>
    </source>
</evidence>
<name>A0ABQ8SRK2_PERAM</name>
<protein>
    <submittedName>
        <fullName evidence="1">Uncharacterized protein</fullName>
    </submittedName>
</protein>
<evidence type="ECO:0000313" key="2">
    <source>
        <dbReference type="Proteomes" id="UP001148838"/>
    </source>
</evidence>
<accession>A0ABQ8SRK2</accession>
<comment type="caution">
    <text evidence="1">The sequence shown here is derived from an EMBL/GenBank/DDBJ whole genome shotgun (WGS) entry which is preliminary data.</text>
</comment>
<sequence>MAGLCEDGNEPASSLKAICNTCPGYLISPFELLPTTDRCNKRLISIHNPQLGANPIDIRTKTDLDIHKRKVTEYQKIKDKVLDTMNENSKCLVIEFDYGQNLPLPKLNVNSHSYCQCDRNFAIYSKKLKRKSRVATGPDYDNIISKSAAVVNGKGTLKSWGSTLNPFFQRKPKSKGKVFTLQKYCKSMYSTTDDVLVCTSYNGTCEAFPLVLKPIRFSLKLSDTIPVALKKKFKVDKIRDVRSLYEFLKEDEVAGLNNSLRTPLRNQEHGKNFRNKMKTYQLQQVTMRTL</sequence>
<gene>
    <name evidence="1" type="ORF">ANN_19003</name>
</gene>
<organism evidence="1 2">
    <name type="scientific">Periplaneta americana</name>
    <name type="common">American cockroach</name>
    <name type="synonym">Blatta americana</name>
    <dbReference type="NCBI Taxonomy" id="6978"/>
    <lineage>
        <taxon>Eukaryota</taxon>
        <taxon>Metazoa</taxon>
        <taxon>Ecdysozoa</taxon>
        <taxon>Arthropoda</taxon>
        <taxon>Hexapoda</taxon>
        <taxon>Insecta</taxon>
        <taxon>Pterygota</taxon>
        <taxon>Neoptera</taxon>
        <taxon>Polyneoptera</taxon>
        <taxon>Dictyoptera</taxon>
        <taxon>Blattodea</taxon>
        <taxon>Blattoidea</taxon>
        <taxon>Blattidae</taxon>
        <taxon>Blattinae</taxon>
        <taxon>Periplaneta</taxon>
    </lineage>
</organism>
<keyword evidence="2" id="KW-1185">Reference proteome</keyword>
<proteinExistence type="predicted"/>